<evidence type="ECO:0008006" key="3">
    <source>
        <dbReference type="Google" id="ProtNLM"/>
    </source>
</evidence>
<gene>
    <name evidence="1" type="ORF">ACFOWZ_43720</name>
</gene>
<dbReference type="Proteomes" id="UP001595690">
    <property type="component" value="Unassembled WGS sequence"/>
</dbReference>
<dbReference type="RefSeq" id="WP_382379906.1">
    <property type="nucleotide sequence ID" value="NZ_JBHRZI010000052.1"/>
</dbReference>
<protein>
    <recommendedName>
        <fullName evidence="3">L-2-amino-thiazoline-4-carboxylic acid hydrolase</fullName>
    </recommendedName>
</protein>
<proteinExistence type="predicted"/>
<organism evidence="1 2">
    <name type="scientific">Lentzea rhizosphaerae</name>
    <dbReference type="NCBI Taxonomy" id="2041025"/>
    <lineage>
        <taxon>Bacteria</taxon>
        <taxon>Bacillati</taxon>
        <taxon>Actinomycetota</taxon>
        <taxon>Actinomycetes</taxon>
        <taxon>Pseudonocardiales</taxon>
        <taxon>Pseudonocardiaceae</taxon>
        <taxon>Lentzea</taxon>
    </lineage>
</organism>
<name>A0ABV8C8P9_9PSEU</name>
<sequence length="175" mass="19827">MTTMNDPDTTTRAELMDVYRSWWLHDARWYQGVAKRFGSAVANEINAEALRFVATSIGRKVARQFGGKPARDVEELRQRYEMCADRTFPRELRDLQAVVLDDDVIEVVMRQNFAVTMVRMAGSLEDYECPCTEVHAGWSDGLGVPLVENCSTGCLRFGDPACRLLIRFKPEGVQS</sequence>
<comment type="caution">
    <text evidence="1">The sequence shown here is derived from an EMBL/GenBank/DDBJ whole genome shotgun (WGS) entry which is preliminary data.</text>
</comment>
<keyword evidence="2" id="KW-1185">Reference proteome</keyword>
<evidence type="ECO:0000313" key="2">
    <source>
        <dbReference type="Proteomes" id="UP001595690"/>
    </source>
</evidence>
<accession>A0ABV8C8P9</accession>
<reference evidence="2" key="1">
    <citation type="journal article" date="2019" name="Int. J. Syst. Evol. Microbiol.">
        <title>The Global Catalogue of Microorganisms (GCM) 10K type strain sequencing project: providing services to taxonomists for standard genome sequencing and annotation.</title>
        <authorList>
            <consortium name="The Broad Institute Genomics Platform"/>
            <consortium name="The Broad Institute Genome Sequencing Center for Infectious Disease"/>
            <person name="Wu L."/>
            <person name="Ma J."/>
        </authorList>
    </citation>
    <scope>NUCLEOTIDE SEQUENCE [LARGE SCALE GENOMIC DNA]</scope>
    <source>
        <strain evidence="2">CGMCC 4.7405</strain>
    </source>
</reference>
<dbReference type="EMBL" id="JBHRZI010000052">
    <property type="protein sequence ID" value="MFC3898419.1"/>
    <property type="molecule type" value="Genomic_DNA"/>
</dbReference>
<evidence type="ECO:0000313" key="1">
    <source>
        <dbReference type="EMBL" id="MFC3898419.1"/>
    </source>
</evidence>